<feature type="compositionally biased region" description="Basic and acidic residues" evidence="1">
    <location>
        <begin position="502"/>
        <end position="528"/>
    </location>
</feature>
<proteinExistence type="predicted"/>
<comment type="caution">
    <text evidence="2">The sequence shown here is derived from an EMBL/GenBank/DDBJ whole genome shotgun (WGS) entry which is preliminary data.</text>
</comment>
<dbReference type="AlphaFoldDB" id="A0AAE0GMX7"/>
<dbReference type="EMBL" id="LGRX02004053">
    <property type="protein sequence ID" value="KAK3281062.1"/>
    <property type="molecule type" value="Genomic_DNA"/>
</dbReference>
<reference evidence="2 3" key="1">
    <citation type="journal article" date="2015" name="Genome Biol. Evol.">
        <title>Comparative Genomics of a Bacterivorous Green Alga Reveals Evolutionary Causalities and Consequences of Phago-Mixotrophic Mode of Nutrition.</title>
        <authorList>
            <person name="Burns J.A."/>
            <person name="Paasch A."/>
            <person name="Narechania A."/>
            <person name="Kim E."/>
        </authorList>
    </citation>
    <scope>NUCLEOTIDE SEQUENCE [LARGE SCALE GENOMIC DNA]</scope>
    <source>
        <strain evidence="2 3">PLY_AMNH</strain>
    </source>
</reference>
<protein>
    <submittedName>
        <fullName evidence="2">Uncharacterized protein</fullName>
    </submittedName>
</protein>
<gene>
    <name evidence="2" type="ORF">CYMTET_11133</name>
</gene>
<evidence type="ECO:0000313" key="2">
    <source>
        <dbReference type="EMBL" id="KAK3281062.1"/>
    </source>
</evidence>
<name>A0AAE0GMX7_9CHLO</name>
<keyword evidence="3" id="KW-1185">Reference proteome</keyword>
<feature type="region of interest" description="Disordered" evidence="1">
    <location>
        <begin position="472"/>
        <end position="536"/>
    </location>
</feature>
<sequence>MWSYEPPFNPEPLTAAMLGAIPKSDFKGLGNISWSRPMEDLFAGSVREVLDGSSMTPLRGMSLSRPSTRRELIDLSDNDADDAEDDDDDEPFDNKSAILATQENHEEMKQKGMHIVLYGHANTEEFNKEISEHVARKTNAYPGGATMPDLCDTHGEDMTKLIEAAVLCSGQTQLRWYADKVAEFHLTFEKSEYAIAALATSLVHLPLHCVPLGSDDFQRIRPSLMNRNEDETEIIVVDKGSSINVATDLPDLVSAIREIFTQAGLGEEGEHLKQLPATTVRPGTDPEKPGTYMRMRVTRGGNLFTGLASEAAYEWLGKQDRHTVRFSLPSKNRFYLLQHSDFSRTADKFKGKRRQAAPSAWGTGQTEAVVQALEDKLTCQWANVVKGGAAGDEEILKLRNAVEKLEDTCKNGFTESVQATNQVSSKVDGVNASVIDLTEETRSFNTKHLGIASDILESFSNSNKALAKLLKSHRTPEPAKKVLRRPREATSDSEPNMEIDEDTRAEFRRLQRAREKSDERKKLEEPRSSRSQRTRT</sequence>
<evidence type="ECO:0000313" key="3">
    <source>
        <dbReference type="Proteomes" id="UP001190700"/>
    </source>
</evidence>
<accession>A0AAE0GMX7</accession>
<feature type="compositionally biased region" description="Basic and acidic residues" evidence="1">
    <location>
        <begin position="474"/>
        <end position="490"/>
    </location>
</feature>
<organism evidence="2 3">
    <name type="scientific">Cymbomonas tetramitiformis</name>
    <dbReference type="NCBI Taxonomy" id="36881"/>
    <lineage>
        <taxon>Eukaryota</taxon>
        <taxon>Viridiplantae</taxon>
        <taxon>Chlorophyta</taxon>
        <taxon>Pyramimonadophyceae</taxon>
        <taxon>Pyramimonadales</taxon>
        <taxon>Pyramimonadaceae</taxon>
        <taxon>Cymbomonas</taxon>
    </lineage>
</organism>
<evidence type="ECO:0000256" key="1">
    <source>
        <dbReference type="SAM" id="MobiDB-lite"/>
    </source>
</evidence>
<dbReference type="Proteomes" id="UP001190700">
    <property type="component" value="Unassembled WGS sequence"/>
</dbReference>